<comment type="caution">
    <text evidence="1">The sequence shown here is derived from an EMBL/GenBank/DDBJ whole genome shotgun (WGS) entry which is preliminary data.</text>
</comment>
<evidence type="ECO:0000313" key="1">
    <source>
        <dbReference type="EMBL" id="MDT9593483.1"/>
    </source>
</evidence>
<sequence>MRAPAVVAVAVVAALVAVLATLGVQRWTAEEPDRPSDRLAGLVDDGYAASLFMEQAPDGLPDDLAERMELVLTEDSWTDAQARDVSAALVDAGAASAGGLDEEGAAVAGAVVAAAPDEVHPGLRAAVLNVLAQRLPAVHRSLTGVEMGADTGSGAGLELAEEDLVATLRAAGQDRGAAVSFVETYGDWAAGLLAVELDGVSEIPDAIRQRPDLGRGPGRALVEVLEGCQDCGSLETTVRGTVGLAYDQAVLQAYVAAGDQRFPTLVAPSGDAVLLDLPLTAEQAAEYADFRETTPATSVLRNEFERAR</sequence>
<gene>
    <name evidence="1" type="ORF">RDV89_10430</name>
</gene>
<dbReference type="EMBL" id="JAVYII010000004">
    <property type="protein sequence ID" value="MDT9593483.1"/>
    <property type="molecule type" value="Genomic_DNA"/>
</dbReference>
<keyword evidence="2" id="KW-1185">Reference proteome</keyword>
<protein>
    <submittedName>
        <fullName evidence="1">Uncharacterized protein</fullName>
    </submittedName>
</protein>
<organism evidence="1 2">
    <name type="scientific">Nocardioides imazamoxiresistens</name>
    <dbReference type="NCBI Taxonomy" id="3231893"/>
    <lineage>
        <taxon>Bacteria</taxon>
        <taxon>Bacillati</taxon>
        <taxon>Actinomycetota</taxon>
        <taxon>Actinomycetes</taxon>
        <taxon>Propionibacteriales</taxon>
        <taxon>Nocardioidaceae</taxon>
        <taxon>Nocardioides</taxon>
    </lineage>
</organism>
<proteinExistence type="predicted"/>
<evidence type="ECO:0000313" key="2">
    <source>
        <dbReference type="Proteomes" id="UP001268542"/>
    </source>
</evidence>
<dbReference type="Proteomes" id="UP001268542">
    <property type="component" value="Unassembled WGS sequence"/>
</dbReference>
<accession>A0ABU3PW78</accession>
<reference evidence="1 2" key="1">
    <citation type="submission" date="2023-08" db="EMBL/GenBank/DDBJ databases">
        <title>Nocardioides seae sp. nov., a bacterium isolated from a soil.</title>
        <authorList>
            <person name="Wang X."/>
        </authorList>
    </citation>
    <scope>NUCLEOTIDE SEQUENCE [LARGE SCALE GENOMIC DNA]</scope>
    <source>
        <strain evidence="1 2">YZH12</strain>
    </source>
</reference>
<dbReference type="RefSeq" id="WP_315732978.1">
    <property type="nucleotide sequence ID" value="NZ_JAVYII010000004.1"/>
</dbReference>
<name>A0ABU3PW78_9ACTN</name>